<dbReference type="PANTHER" id="PTHR48100">
    <property type="entry name" value="BROAD-SPECIFICITY PHOSPHATASE YOR283W-RELATED"/>
    <property type="match status" value="1"/>
</dbReference>
<protein>
    <submittedName>
        <fullName evidence="4">Phosphoglycerate mutase</fullName>
    </submittedName>
</protein>
<proteinExistence type="predicted"/>
<dbReference type="SMART" id="SM00855">
    <property type="entry name" value="PGAM"/>
    <property type="match status" value="1"/>
</dbReference>
<feature type="binding site" evidence="2">
    <location>
        <position position="59"/>
    </location>
    <ligand>
        <name>substrate</name>
    </ligand>
</feature>
<evidence type="ECO:0000313" key="5">
    <source>
        <dbReference type="Proteomes" id="UP000516360"/>
    </source>
</evidence>
<dbReference type="InterPro" id="IPR050275">
    <property type="entry name" value="PGM_Phosphatase"/>
</dbReference>
<dbReference type="RefSeq" id="WP_203472523.1">
    <property type="nucleotide sequence ID" value="NZ_AP022873.1"/>
</dbReference>
<dbReference type="Gene3D" id="3.40.50.1240">
    <property type="entry name" value="Phosphoglycerate mutase-like"/>
    <property type="match status" value="1"/>
</dbReference>
<sequence length="233" mass="26358">MVKTLYLIRHGETVGGDEKRYKGSIDVPLSEKGIEQIKKTAKFLSSIPLSAIYTSPLSRALKSAEIIAEGHGLNPIIIPELRERSFGIWEGMTFLEIKEKYPVEFENWANNPLKYSPPQGESTIQVRDRVIKALDEILNKSHHASRITHHGLLSELQTNIVIVAHGGVNRVILCHVMGIPLENIFRIEQDNSAINIIEFWDKYPVLHPKKSNDFLGTPVVRLLNGTWNMEYGI</sequence>
<keyword evidence="5" id="KW-1185">Reference proteome</keyword>
<dbReference type="CDD" id="cd07067">
    <property type="entry name" value="HP_PGM_like"/>
    <property type="match status" value="1"/>
</dbReference>
<dbReference type="InterPro" id="IPR029033">
    <property type="entry name" value="His_PPase_superfam"/>
</dbReference>
<evidence type="ECO:0000256" key="2">
    <source>
        <dbReference type="PIRSR" id="PIRSR613078-2"/>
    </source>
</evidence>
<feature type="active site" description="Proton donor/acceptor" evidence="1">
    <location>
        <position position="83"/>
    </location>
</feature>
<evidence type="ECO:0000313" key="4">
    <source>
        <dbReference type="EMBL" id="BCB97391.1"/>
    </source>
</evidence>
<evidence type="ECO:0000256" key="3">
    <source>
        <dbReference type="PIRSR" id="PIRSR613078-3"/>
    </source>
</evidence>
<dbReference type="GO" id="GO:0016791">
    <property type="term" value="F:phosphatase activity"/>
    <property type="evidence" value="ECO:0007669"/>
    <property type="project" value="TreeGrafter"/>
</dbReference>
<feature type="site" description="Transition state stabilizer" evidence="3">
    <location>
        <position position="165"/>
    </location>
</feature>
<name>A0A7G1H5J2_9BACT</name>
<feature type="active site" description="Tele-phosphohistidine intermediate" evidence="1">
    <location>
        <position position="10"/>
    </location>
</feature>
<dbReference type="Pfam" id="PF00300">
    <property type="entry name" value="His_Phos_1"/>
    <property type="match status" value="1"/>
</dbReference>
<dbReference type="EMBL" id="AP022873">
    <property type="protein sequence ID" value="BCB97391.1"/>
    <property type="molecule type" value="Genomic_DNA"/>
</dbReference>
<accession>A0A7G1H5J2</accession>
<dbReference type="SUPFAM" id="SSF53254">
    <property type="entry name" value="Phosphoglycerate mutase-like"/>
    <property type="match status" value="1"/>
</dbReference>
<dbReference type="KEGG" id="dtp:JZK55_23130"/>
<evidence type="ECO:0000256" key="1">
    <source>
        <dbReference type="PIRSR" id="PIRSR613078-1"/>
    </source>
</evidence>
<organism evidence="4 5">
    <name type="scientific">Dissulfurispira thermophila</name>
    <dbReference type="NCBI Taxonomy" id="2715679"/>
    <lineage>
        <taxon>Bacteria</taxon>
        <taxon>Pseudomonadati</taxon>
        <taxon>Nitrospirota</taxon>
        <taxon>Thermodesulfovibrionia</taxon>
        <taxon>Thermodesulfovibrionales</taxon>
        <taxon>Dissulfurispiraceae</taxon>
        <taxon>Dissulfurispira</taxon>
    </lineage>
</organism>
<dbReference type="InterPro" id="IPR013078">
    <property type="entry name" value="His_Pase_superF_clade-1"/>
</dbReference>
<gene>
    <name evidence="4" type="ORF">JZK55_23130</name>
</gene>
<dbReference type="PANTHER" id="PTHR48100:SF10">
    <property type="entry name" value="2-CARBOXY-D-ARABINITOL-1-PHOSPHATASE-RELATED"/>
    <property type="match status" value="1"/>
</dbReference>
<dbReference type="AlphaFoldDB" id="A0A7G1H5J2"/>
<dbReference type="Proteomes" id="UP000516360">
    <property type="component" value="Chromosome"/>
</dbReference>
<reference evidence="4 5" key="1">
    <citation type="submission" date="2020-03" db="EMBL/GenBank/DDBJ databases">
        <title>Complete genome sequences of two sulfur-disproportionating bacterial strains T55J and Mzg5.</title>
        <authorList>
            <person name="Umezawa K."/>
            <person name="Kojima H."/>
            <person name="Kato Y."/>
            <person name="Fukui M."/>
        </authorList>
    </citation>
    <scope>NUCLEOTIDE SEQUENCE [LARGE SCALE GENOMIC DNA]</scope>
    <source>
        <strain evidence="4 5">T55J</strain>
    </source>
</reference>